<evidence type="ECO:0000256" key="4">
    <source>
        <dbReference type="HAMAP-Rule" id="MF_02095"/>
    </source>
</evidence>
<name>C8X038_DESRD</name>
<keyword evidence="4" id="KW-0378">Hydrolase</keyword>
<dbReference type="Gene3D" id="3.40.190.80">
    <property type="match status" value="1"/>
</dbReference>
<feature type="binding site" evidence="4">
    <location>
        <position position="92"/>
    </location>
    <ligand>
        <name>Mg(2+)</name>
        <dbReference type="ChEBI" id="CHEBI:18420"/>
        <label>2</label>
    </ligand>
</feature>
<dbReference type="EC" id="3.1.3.7" evidence="4"/>
<dbReference type="KEGG" id="drt:Dret_0361"/>
<dbReference type="Pfam" id="PF00459">
    <property type="entry name" value="Inositol_P"/>
    <property type="match status" value="1"/>
</dbReference>
<dbReference type="eggNOG" id="COG1218">
    <property type="taxonomic scope" value="Bacteria"/>
</dbReference>
<feature type="binding site" evidence="5">
    <location>
        <position position="89"/>
    </location>
    <ligand>
        <name>Mg(2+)</name>
        <dbReference type="ChEBI" id="CHEBI:18420"/>
        <label>1</label>
        <note>catalytic</note>
    </ligand>
</feature>
<comment type="subcellular location">
    <subcellularLocation>
        <location evidence="4">Cell inner membrane</location>
        <topology evidence="4">Peripheral membrane protein</topology>
        <orientation evidence="4">Cytoplasmic side</orientation>
    </subcellularLocation>
</comment>
<dbReference type="HAMAP" id="MF_02095">
    <property type="entry name" value="CysQ"/>
    <property type="match status" value="1"/>
</dbReference>
<comment type="function">
    <text evidence="4">Converts adenosine-3',5'-bisphosphate (PAP) to AMP.</text>
</comment>
<feature type="binding site" evidence="5">
    <location>
        <position position="69"/>
    </location>
    <ligand>
        <name>Mg(2+)</name>
        <dbReference type="ChEBI" id="CHEBI:18420"/>
        <label>1</label>
        <note>catalytic</note>
    </ligand>
</feature>
<dbReference type="PRINTS" id="PR00377">
    <property type="entry name" value="IMPHPHTASES"/>
</dbReference>
<keyword evidence="3 4" id="KW-0460">Magnesium</keyword>
<keyword evidence="4" id="KW-1003">Cell membrane</keyword>
<evidence type="ECO:0000313" key="6">
    <source>
        <dbReference type="EMBL" id="ACV67663.1"/>
    </source>
</evidence>
<sequence length="272" mass="29886">MSLSDPQAYLLTAVHAALHAGRAILDVYETENFDVEMKSDDSPLTRADRQAHAVIQAALEPTEVPILSEEGKAIDYSERSAWPELWIVDPLDGTKEFIKRNGEFTVNIALVQDHLPVLGVIYVPVTQTCYWACAGLGAWRCQLPPDAAIADLDSLRAQSVELPQPMGIPSPRALVIVGSRSHATPELEAFVADMRQHYGAVDFTAAGSSLKICRVAEGSADIYPRLGPTMEWDTAAGQAIAEMAGKSVTVWETGERLRYNREELLNPWFIVR</sequence>
<dbReference type="GO" id="GO:0000103">
    <property type="term" value="P:sulfate assimilation"/>
    <property type="evidence" value="ECO:0007669"/>
    <property type="project" value="TreeGrafter"/>
</dbReference>
<dbReference type="AlphaFoldDB" id="C8X038"/>
<dbReference type="InterPro" id="IPR050725">
    <property type="entry name" value="CysQ/Inositol_MonoPase"/>
</dbReference>
<accession>C8X038</accession>
<comment type="catalytic activity">
    <reaction evidence="1 4">
        <text>adenosine 3',5'-bisphosphate + H2O = AMP + phosphate</text>
        <dbReference type="Rhea" id="RHEA:10040"/>
        <dbReference type="ChEBI" id="CHEBI:15377"/>
        <dbReference type="ChEBI" id="CHEBI:43474"/>
        <dbReference type="ChEBI" id="CHEBI:58343"/>
        <dbReference type="ChEBI" id="CHEBI:456215"/>
        <dbReference type="EC" id="3.1.3.7"/>
    </reaction>
</comment>
<feature type="binding site" evidence="4">
    <location>
        <position position="89"/>
    </location>
    <ligand>
        <name>Mg(2+)</name>
        <dbReference type="ChEBI" id="CHEBI:18420"/>
        <label>1</label>
    </ligand>
</feature>
<dbReference type="STRING" id="485915.Dret_0361"/>
<reference evidence="7" key="1">
    <citation type="submission" date="2009-09" db="EMBL/GenBank/DDBJ databases">
        <title>The complete chromosome of Desulfohalobium retbaense DSM 5692.</title>
        <authorList>
            <consortium name="US DOE Joint Genome Institute (JGI-PGF)"/>
            <person name="Lucas S."/>
            <person name="Copeland A."/>
            <person name="Lapidus A."/>
            <person name="Glavina del Rio T."/>
            <person name="Dalin E."/>
            <person name="Tice H."/>
            <person name="Bruce D."/>
            <person name="Goodwin L."/>
            <person name="Pitluck S."/>
            <person name="Kyrpides N."/>
            <person name="Mavromatis K."/>
            <person name="Ivanova N."/>
            <person name="Mikhailova N."/>
            <person name="Munk A.C."/>
            <person name="Brettin T."/>
            <person name="Detter J.C."/>
            <person name="Han C."/>
            <person name="Tapia R."/>
            <person name="Larimer F."/>
            <person name="Land M."/>
            <person name="Hauser L."/>
            <person name="Markowitz V."/>
            <person name="Cheng J.-F."/>
            <person name="Hugenholtz P."/>
            <person name="Woyke T."/>
            <person name="Wu D."/>
            <person name="Spring S."/>
            <person name="Klenk H.-P."/>
            <person name="Eisen J.A."/>
        </authorList>
    </citation>
    <scope>NUCLEOTIDE SEQUENCE [LARGE SCALE GENOMIC DNA]</scope>
    <source>
        <strain evidence="7">DSM 5692</strain>
    </source>
</reference>
<keyword evidence="7" id="KW-1185">Reference proteome</keyword>
<evidence type="ECO:0000256" key="1">
    <source>
        <dbReference type="ARBA" id="ARBA00001625"/>
    </source>
</evidence>
<reference evidence="6 7" key="2">
    <citation type="journal article" date="2010" name="Stand. Genomic Sci.">
        <title>Complete genome sequence of Desulfohalobium retbaense type strain (HR(100)).</title>
        <authorList>
            <person name="Spring S."/>
            <person name="Nolan M."/>
            <person name="Lapidus A."/>
            <person name="Glavina Del Rio T."/>
            <person name="Copeland A."/>
            <person name="Tice H."/>
            <person name="Cheng J.F."/>
            <person name="Lucas S."/>
            <person name="Land M."/>
            <person name="Chen F."/>
            <person name="Bruce D."/>
            <person name="Goodwin L."/>
            <person name="Pitluck S."/>
            <person name="Ivanova N."/>
            <person name="Mavromatis K."/>
            <person name="Mikhailova N."/>
            <person name="Pati A."/>
            <person name="Chen A."/>
            <person name="Palaniappan K."/>
            <person name="Hauser L."/>
            <person name="Chang Y.J."/>
            <person name="Jeffries C.D."/>
            <person name="Munk C."/>
            <person name="Kiss H."/>
            <person name="Chain P."/>
            <person name="Han C."/>
            <person name="Brettin T."/>
            <person name="Detter J.C."/>
            <person name="Schuler E."/>
            <person name="Goker M."/>
            <person name="Rohde M."/>
            <person name="Bristow J."/>
            <person name="Eisen J.A."/>
            <person name="Markowitz V."/>
            <person name="Hugenholtz P."/>
            <person name="Kyrpides N.C."/>
            <person name="Klenk H.P."/>
        </authorList>
    </citation>
    <scope>NUCLEOTIDE SEQUENCE [LARGE SCALE GENOMIC DNA]</scope>
    <source>
        <strain evidence="6 7">DSM 5692</strain>
    </source>
</reference>
<dbReference type="PANTHER" id="PTHR43028">
    <property type="entry name" value="3'(2'),5'-BISPHOSPHATE NUCLEOTIDASE 1"/>
    <property type="match status" value="1"/>
</dbReference>
<dbReference type="InterPro" id="IPR020583">
    <property type="entry name" value="Inositol_monoP_metal-BS"/>
</dbReference>
<dbReference type="PROSITE" id="PS00629">
    <property type="entry name" value="IMP_1"/>
    <property type="match status" value="1"/>
</dbReference>
<dbReference type="HOGENOM" id="CLU_044118_3_0_7"/>
<dbReference type="SUPFAM" id="SSF56655">
    <property type="entry name" value="Carbohydrate phosphatase"/>
    <property type="match status" value="1"/>
</dbReference>
<evidence type="ECO:0000256" key="5">
    <source>
        <dbReference type="PIRSR" id="PIRSR600760-2"/>
    </source>
</evidence>
<dbReference type="OrthoDB" id="9785695at2"/>
<feature type="binding site" evidence="5">
    <location>
        <position position="233"/>
    </location>
    <ligand>
        <name>Mg(2+)</name>
        <dbReference type="ChEBI" id="CHEBI:18420"/>
        <label>1</label>
        <note>catalytic</note>
    </ligand>
</feature>
<dbReference type="GO" id="GO:0008441">
    <property type="term" value="F:3'(2'),5'-bisphosphate nucleotidase activity"/>
    <property type="evidence" value="ECO:0007669"/>
    <property type="project" value="UniProtKB-UniRule"/>
</dbReference>
<evidence type="ECO:0000256" key="2">
    <source>
        <dbReference type="ARBA" id="ARBA00022723"/>
    </source>
</evidence>
<dbReference type="NCBIfam" id="TIGR01331">
    <property type="entry name" value="bisphos_cysQ"/>
    <property type="match status" value="1"/>
</dbReference>
<dbReference type="FunFam" id="3.40.190.80:FF:000005">
    <property type="entry name" value="3'(2'),5'-bisphosphate nucleotidase CysQ"/>
    <property type="match status" value="1"/>
</dbReference>
<dbReference type="RefSeq" id="WP_015750822.1">
    <property type="nucleotide sequence ID" value="NC_013223.1"/>
</dbReference>
<feature type="binding site" evidence="4">
    <location>
        <position position="91"/>
    </location>
    <ligand>
        <name>Mg(2+)</name>
        <dbReference type="ChEBI" id="CHEBI:18420"/>
        <label>1</label>
    </ligand>
</feature>
<keyword evidence="4" id="KW-0997">Cell inner membrane</keyword>
<proteinExistence type="inferred from homology"/>
<comment type="cofactor">
    <cofactor evidence="4 5">
        <name>Mg(2+)</name>
        <dbReference type="ChEBI" id="CHEBI:18420"/>
    </cofactor>
</comment>
<dbReference type="GO" id="GO:0000287">
    <property type="term" value="F:magnesium ion binding"/>
    <property type="evidence" value="ECO:0007669"/>
    <property type="project" value="UniProtKB-UniRule"/>
</dbReference>
<dbReference type="Gene3D" id="3.30.540.10">
    <property type="entry name" value="Fructose-1,6-Bisphosphatase, subunit A, domain 1"/>
    <property type="match status" value="1"/>
</dbReference>
<feature type="binding site" evidence="4">
    <location>
        <position position="69"/>
    </location>
    <ligand>
        <name>substrate</name>
    </ligand>
</feature>
<dbReference type="InterPro" id="IPR006240">
    <property type="entry name" value="CysQ"/>
</dbReference>
<dbReference type="InterPro" id="IPR000760">
    <property type="entry name" value="Inositol_monophosphatase-like"/>
</dbReference>
<keyword evidence="2 4" id="KW-0479">Metal-binding</keyword>
<feature type="binding site" evidence="5">
    <location>
        <position position="91"/>
    </location>
    <ligand>
        <name>Mg(2+)</name>
        <dbReference type="ChEBI" id="CHEBI:18420"/>
        <label>1</label>
        <note>catalytic</note>
    </ligand>
</feature>
<feature type="binding site" evidence="4">
    <location>
        <position position="233"/>
    </location>
    <ligand>
        <name>Mg(2+)</name>
        <dbReference type="ChEBI" id="CHEBI:18420"/>
        <label>2</label>
    </ligand>
</feature>
<dbReference type="EMBL" id="CP001734">
    <property type="protein sequence ID" value="ACV67663.1"/>
    <property type="molecule type" value="Genomic_DNA"/>
</dbReference>
<keyword evidence="4" id="KW-0472">Membrane</keyword>
<gene>
    <name evidence="4" type="primary">cysQ</name>
    <name evidence="6" type="ordered locus">Dret_0361</name>
</gene>
<comment type="similarity">
    <text evidence="4">Belongs to the inositol monophosphatase superfamily. CysQ family.</text>
</comment>
<feature type="binding site" evidence="4">
    <location>
        <position position="69"/>
    </location>
    <ligand>
        <name>Mg(2+)</name>
        <dbReference type="ChEBI" id="CHEBI:18420"/>
        <label>1</label>
    </ligand>
</feature>
<evidence type="ECO:0000313" key="7">
    <source>
        <dbReference type="Proteomes" id="UP000001052"/>
    </source>
</evidence>
<feature type="binding site" evidence="4">
    <location>
        <begin position="91"/>
        <end position="94"/>
    </location>
    <ligand>
        <name>substrate</name>
    </ligand>
</feature>
<dbReference type="Proteomes" id="UP000001052">
    <property type="component" value="Chromosome"/>
</dbReference>
<dbReference type="GO" id="GO:0050427">
    <property type="term" value="P:3'-phosphoadenosine 5'-phosphosulfate metabolic process"/>
    <property type="evidence" value="ECO:0007669"/>
    <property type="project" value="TreeGrafter"/>
</dbReference>
<feature type="binding site" evidence="4">
    <location>
        <position position="89"/>
    </location>
    <ligand>
        <name>Mg(2+)</name>
        <dbReference type="ChEBI" id="CHEBI:18420"/>
        <label>2</label>
    </ligand>
</feature>
<evidence type="ECO:0000256" key="3">
    <source>
        <dbReference type="ARBA" id="ARBA00022842"/>
    </source>
</evidence>
<feature type="binding site" evidence="5">
    <location>
        <position position="92"/>
    </location>
    <ligand>
        <name>Mg(2+)</name>
        <dbReference type="ChEBI" id="CHEBI:18420"/>
        <label>1</label>
        <note>catalytic</note>
    </ligand>
</feature>
<organism evidence="6 7">
    <name type="scientific">Desulfohalobium retbaense (strain ATCC 49708 / DSM 5692 / JCM 16813 / HR100)</name>
    <dbReference type="NCBI Taxonomy" id="485915"/>
    <lineage>
        <taxon>Bacteria</taxon>
        <taxon>Pseudomonadati</taxon>
        <taxon>Thermodesulfobacteriota</taxon>
        <taxon>Desulfovibrionia</taxon>
        <taxon>Desulfovibrionales</taxon>
        <taxon>Desulfohalobiaceae</taxon>
        <taxon>Desulfohalobium</taxon>
    </lineage>
</organism>
<dbReference type="PANTHER" id="PTHR43028:SF5">
    <property type="entry name" value="3'(2'),5'-BISPHOSPHATE NUCLEOTIDASE 1"/>
    <property type="match status" value="1"/>
</dbReference>
<feature type="binding site" evidence="4">
    <location>
        <position position="233"/>
    </location>
    <ligand>
        <name>substrate</name>
    </ligand>
</feature>
<dbReference type="GO" id="GO:0005886">
    <property type="term" value="C:plasma membrane"/>
    <property type="evidence" value="ECO:0007669"/>
    <property type="project" value="UniProtKB-SubCell"/>
</dbReference>
<protein>
    <recommendedName>
        <fullName evidence="4">3'(2'),5'-bisphosphate nucleotidase CysQ</fullName>
        <ecNumber evidence="4">3.1.3.7</ecNumber>
    </recommendedName>
    <alternativeName>
        <fullName evidence="4">3'(2'),5-bisphosphonucleoside 3'(2')-phosphohydrolase</fullName>
    </alternativeName>
    <alternativeName>
        <fullName evidence="4">3'-phosphoadenosine 5'-phosphate phosphatase</fullName>
        <shortName evidence="4">PAP phosphatase</shortName>
    </alternativeName>
</protein>
<dbReference type="CDD" id="cd01638">
    <property type="entry name" value="CysQ"/>
    <property type="match status" value="1"/>
</dbReference>